<dbReference type="AlphaFoldDB" id="A0A3R6GH98"/>
<dbReference type="InterPro" id="IPR037066">
    <property type="entry name" value="Plug_dom_sf"/>
</dbReference>
<keyword evidence="4 7" id="KW-0812">Transmembrane</keyword>
<sequence length="1134" mass="126635">MKKSNERALCVPLLKKTKRIMKLTTLFSLGVACCISASTYAQGYKLSMNKQNSSIIEILKDIENNSEFTFFFNDNKVNVNKKASINVKDATLDEALAQVLKNTGYDYQIIDRQVLIKTASSSVSSVPSVQQNQKAITGIIKDVNGEPIIGANVVEKGTTNGTVTDIEGRFSLNVAPGATLVVSYIGYTTSEIVVGNKTDLAISLKEDSEMLDEVVVVGYGTMKKKDLTGAVAAVKGDDLAARKTTQLSTALQGAASGVTVTRDNSAPGATASIQIRGVTTIGETSPLVIVDGIPGDINQVNPEDVESMSVLKDAASASIYGSRAAAGVIVITTKRAKQDDLSLNYNFEYGWEMPTKLPEYVGAQRYLEMINETRFNDNNSGGWYQAYSEDQVNNWVKNNATNPDAYPIVDWQDAILKSSAPRQTHSINIAGGSKVVKTKASFRYDKTDGLYENRGYERYMIRINNDFKINKWLEAHLDVNYKRSKSEEPHTNPMELNFRATAPIYAVRWSNGLWGDVKDGENPLAMITDGGLKTSWHNRLGGKAAIDITPIEGLKISGVIAPTYNFNKVKSFVKQVPYTYANDPTTVKGYMAGYRTTKLTENRNDDYDVTTQFFANYNKSFGCHDLSAMIGYEDYYAFGENLSASRDQYELTNFPYLDLGPENLRDNGGNAEEYAYRSFFGRITYSYANRYLLQVNFRRDGSSRFAPDSRWANFPSFSAGWVMSEEKFMQDLNWNWLSYLKLRGSWGTLGNERITRIDDNNKQNYYPYQSALNFGSGLFYNGNSVSSLLTAAQQYYAVRNISWETTETWDIGLDANFLDSRLHFNFDFYKKKTKDILLALEIPKFIGYDNPFVNTGNMETTGYDIELGWRDQVGDFSYSVSANLSDFVSKMGDLGGTEFLGEKVKMKGSEFNEWYGYLSDGLFLTQEDVDNSPKLNNNVKVGDIKYKDISGPDGVPDGKISSEYDRVCLGGSLPRYTFGVNFAASYKGFDLAMMFQGVGSQNVRINSNMIEGLRNNWCGFPSILEGNYWSVNNTDAENAKAIYPRLTRNNIDSNMAMSDFWMFNGRYLRMKNLTLGYTLPSVLTKKISMESVRFYVSGNDLFCLSKYPHGWDPEVSTTGYPITTSVLLGVSVNF</sequence>
<keyword evidence="6 7" id="KW-0998">Cell outer membrane</keyword>
<dbReference type="SUPFAM" id="SSF56935">
    <property type="entry name" value="Porins"/>
    <property type="match status" value="1"/>
</dbReference>
<dbReference type="FunFam" id="2.170.130.10:FF:000009">
    <property type="entry name" value="SusC/RagA family TonB-linked outer membrane protein"/>
    <property type="match status" value="1"/>
</dbReference>
<dbReference type="InterPro" id="IPR011662">
    <property type="entry name" value="Secretin/TonB_short_N"/>
</dbReference>
<evidence type="ECO:0000313" key="9">
    <source>
        <dbReference type="Proteomes" id="UP000286260"/>
    </source>
</evidence>
<dbReference type="FunFam" id="2.60.40.1120:FF:000003">
    <property type="entry name" value="Outer membrane protein Omp121"/>
    <property type="match status" value="1"/>
</dbReference>
<dbReference type="InterPro" id="IPR039426">
    <property type="entry name" value="TonB-dep_rcpt-like"/>
</dbReference>
<evidence type="ECO:0000256" key="7">
    <source>
        <dbReference type="PROSITE-ProRule" id="PRU01360"/>
    </source>
</evidence>
<organism evidence="8 9">
    <name type="scientific">Parabacteroides merdae</name>
    <dbReference type="NCBI Taxonomy" id="46503"/>
    <lineage>
        <taxon>Bacteria</taxon>
        <taxon>Pseudomonadati</taxon>
        <taxon>Bacteroidota</taxon>
        <taxon>Bacteroidia</taxon>
        <taxon>Bacteroidales</taxon>
        <taxon>Tannerellaceae</taxon>
        <taxon>Parabacteroides</taxon>
    </lineage>
</organism>
<evidence type="ECO:0000256" key="4">
    <source>
        <dbReference type="ARBA" id="ARBA00022692"/>
    </source>
</evidence>
<comment type="subcellular location">
    <subcellularLocation>
        <location evidence="1 7">Cell outer membrane</location>
        <topology evidence="1 7">Multi-pass membrane protein</topology>
    </subcellularLocation>
</comment>
<evidence type="ECO:0000256" key="3">
    <source>
        <dbReference type="ARBA" id="ARBA00022452"/>
    </source>
</evidence>
<dbReference type="EMBL" id="QSII01000023">
    <property type="protein sequence ID" value="RHC81797.1"/>
    <property type="molecule type" value="Genomic_DNA"/>
</dbReference>
<reference evidence="8 9" key="1">
    <citation type="submission" date="2018-08" db="EMBL/GenBank/DDBJ databases">
        <title>A genome reference for cultivated species of the human gut microbiota.</title>
        <authorList>
            <person name="Zou Y."/>
            <person name="Xue W."/>
            <person name="Luo G."/>
        </authorList>
    </citation>
    <scope>NUCLEOTIDE SEQUENCE [LARGE SCALE GENOMIC DNA]</scope>
    <source>
        <strain evidence="8 9">AM34-17</strain>
    </source>
</reference>
<dbReference type="NCBIfam" id="TIGR04057">
    <property type="entry name" value="SusC_RagA_signa"/>
    <property type="match status" value="1"/>
</dbReference>
<dbReference type="InterPro" id="IPR036942">
    <property type="entry name" value="Beta-barrel_TonB_sf"/>
</dbReference>
<dbReference type="RefSeq" id="WP_122204811.1">
    <property type="nucleotide sequence ID" value="NZ_QRPL01000020.1"/>
</dbReference>
<dbReference type="InterPro" id="IPR023996">
    <property type="entry name" value="TonB-dep_OMP_SusC/RagA"/>
</dbReference>
<keyword evidence="2 7" id="KW-0813">Transport</keyword>
<proteinExistence type="inferred from homology"/>
<keyword evidence="3 7" id="KW-1134">Transmembrane beta strand</keyword>
<dbReference type="Proteomes" id="UP000286260">
    <property type="component" value="Unassembled WGS sequence"/>
</dbReference>
<dbReference type="Pfam" id="PF13715">
    <property type="entry name" value="CarbopepD_reg_2"/>
    <property type="match status" value="1"/>
</dbReference>
<keyword evidence="5 7" id="KW-0472">Membrane</keyword>
<evidence type="ECO:0000256" key="6">
    <source>
        <dbReference type="ARBA" id="ARBA00023237"/>
    </source>
</evidence>
<dbReference type="Gene3D" id="2.170.130.10">
    <property type="entry name" value="TonB-dependent receptor, plug domain"/>
    <property type="match status" value="1"/>
</dbReference>
<dbReference type="InterPro" id="IPR023997">
    <property type="entry name" value="TonB-dep_OMP_SusC/RagA_CS"/>
</dbReference>
<evidence type="ECO:0000313" key="8">
    <source>
        <dbReference type="EMBL" id="RHC81797.1"/>
    </source>
</evidence>
<gene>
    <name evidence="8" type="ORF">DW828_15210</name>
</gene>
<dbReference type="GO" id="GO:0009279">
    <property type="term" value="C:cell outer membrane"/>
    <property type="evidence" value="ECO:0007669"/>
    <property type="project" value="UniProtKB-SubCell"/>
</dbReference>
<dbReference type="InterPro" id="IPR012910">
    <property type="entry name" value="Plug_dom"/>
</dbReference>
<evidence type="ECO:0000256" key="5">
    <source>
        <dbReference type="ARBA" id="ARBA00023136"/>
    </source>
</evidence>
<evidence type="ECO:0000256" key="1">
    <source>
        <dbReference type="ARBA" id="ARBA00004571"/>
    </source>
</evidence>
<dbReference type="NCBIfam" id="TIGR04056">
    <property type="entry name" value="OMP_RagA_SusC"/>
    <property type="match status" value="1"/>
</dbReference>
<dbReference type="SMART" id="SM00965">
    <property type="entry name" value="STN"/>
    <property type="match status" value="1"/>
</dbReference>
<name>A0A3R6GH98_9BACT</name>
<dbReference type="Pfam" id="PF07715">
    <property type="entry name" value="Plug"/>
    <property type="match status" value="1"/>
</dbReference>
<accession>A0A3R6GH98</accession>
<comment type="similarity">
    <text evidence="7">Belongs to the TonB-dependent receptor family.</text>
</comment>
<evidence type="ECO:0000256" key="2">
    <source>
        <dbReference type="ARBA" id="ARBA00022448"/>
    </source>
</evidence>
<dbReference type="Gene3D" id="2.40.170.20">
    <property type="entry name" value="TonB-dependent receptor, beta-barrel domain"/>
    <property type="match status" value="1"/>
</dbReference>
<dbReference type="Gene3D" id="2.60.40.1120">
    <property type="entry name" value="Carboxypeptidase-like, regulatory domain"/>
    <property type="match status" value="1"/>
</dbReference>
<dbReference type="PROSITE" id="PS51257">
    <property type="entry name" value="PROKAR_LIPOPROTEIN"/>
    <property type="match status" value="1"/>
</dbReference>
<dbReference type="SUPFAM" id="SSF49464">
    <property type="entry name" value="Carboxypeptidase regulatory domain-like"/>
    <property type="match status" value="1"/>
</dbReference>
<comment type="caution">
    <text evidence="8">The sequence shown here is derived from an EMBL/GenBank/DDBJ whole genome shotgun (WGS) entry which is preliminary data.</text>
</comment>
<dbReference type="PROSITE" id="PS52016">
    <property type="entry name" value="TONB_DEPENDENT_REC_3"/>
    <property type="match status" value="1"/>
</dbReference>
<protein>
    <submittedName>
        <fullName evidence="8">SusC/RagA family TonB-linked outer membrane protein</fullName>
    </submittedName>
</protein>
<dbReference type="Pfam" id="PF07660">
    <property type="entry name" value="STN"/>
    <property type="match status" value="1"/>
</dbReference>
<dbReference type="InterPro" id="IPR008969">
    <property type="entry name" value="CarboxyPept-like_regulatory"/>
</dbReference>